<evidence type="ECO:0000256" key="6">
    <source>
        <dbReference type="ARBA" id="ARBA00022837"/>
    </source>
</evidence>
<evidence type="ECO:0000256" key="7">
    <source>
        <dbReference type="ARBA" id="ARBA00022882"/>
    </source>
</evidence>
<dbReference type="EMBL" id="UZAI01013114">
    <property type="protein sequence ID" value="VDP10792.1"/>
    <property type="molecule type" value="Genomic_DNA"/>
</dbReference>
<keyword evidence="4" id="KW-0107">Calcium channel</keyword>
<comment type="subcellular location">
    <subcellularLocation>
        <location evidence="1">Membrane</location>
        <topology evidence="1">Multi-pass membrane protein</topology>
    </subcellularLocation>
</comment>
<keyword evidence="3" id="KW-0109">Calcium transport</keyword>
<evidence type="ECO:0000256" key="1">
    <source>
        <dbReference type="ARBA" id="ARBA00004141"/>
    </source>
</evidence>
<evidence type="ECO:0000256" key="2">
    <source>
        <dbReference type="ARBA" id="ARBA00022448"/>
    </source>
</evidence>
<name>A0A183MDM9_9TREM</name>
<keyword evidence="7" id="KW-0851">Voltage-gated channel</keyword>
<dbReference type="GO" id="GO:0005891">
    <property type="term" value="C:voltage-gated calcium channel complex"/>
    <property type="evidence" value="ECO:0007669"/>
    <property type="project" value="TreeGrafter"/>
</dbReference>
<dbReference type="Gene3D" id="1.10.287.70">
    <property type="match status" value="1"/>
</dbReference>
<dbReference type="PANTHER" id="PTHR45628">
    <property type="entry name" value="VOLTAGE-DEPENDENT CALCIUM CHANNEL TYPE A SUBUNIT ALPHA-1"/>
    <property type="match status" value="1"/>
</dbReference>
<feature type="domain" description="Ion transport" evidence="12">
    <location>
        <begin position="48"/>
        <end position="120"/>
    </location>
</feature>
<evidence type="ECO:0000256" key="3">
    <source>
        <dbReference type="ARBA" id="ARBA00022568"/>
    </source>
</evidence>
<evidence type="ECO:0000313" key="14">
    <source>
        <dbReference type="Proteomes" id="UP000277204"/>
    </source>
</evidence>
<evidence type="ECO:0000256" key="5">
    <source>
        <dbReference type="ARBA" id="ARBA00022692"/>
    </source>
</evidence>
<keyword evidence="2" id="KW-0813">Transport</keyword>
<protein>
    <recommendedName>
        <fullName evidence="12">Ion transport domain-containing protein</fullName>
    </recommendedName>
</protein>
<dbReference type="Proteomes" id="UP000277204">
    <property type="component" value="Unassembled WGS sequence"/>
</dbReference>
<dbReference type="InterPro" id="IPR050599">
    <property type="entry name" value="VDCC_alpha-1_subunit"/>
</dbReference>
<organism evidence="13 14">
    <name type="scientific">Schistosoma margrebowiei</name>
    <dbReference type="NCBI Taxonomy" id="48269"/>
    <lineage>
        <taxon>Eukaryota</taxon>
        <taxon>Metazoa</taxon>
        <taxon>Spiralia</taxon>
        <taxon>Lophotrochozoa</taxon>
        <taxon>Platyhelminthes</taxon>
        <taxon>Trematoda</taxon>
        <taxon>Digenea</taxon>
        <taxon>Strigeidida</taxon>
        <taxon>Schistosomatoidea</taxon>
        <taxon>Schistosomatidae</taxon>
        <taxon>Schistosoma</taxon>
    </lineage>
</organism>
<evidence type="ECO:0000256" key="4">
    <source>
        <dbReference type="ARBA" id="ARBA00022673"/>
    </source>
</evidence>
<evidence type="ECO:0000256" key="11">
    <source>
        <dbReference type="ARBA" id="ARBA00023303"/>
    </source>
</evidence>
<dbReference type="PANTHER" id="PTHR45628:SF1">
    <property type="entry name" value="VOLTAGE-DEPENDENT CALCIUM CHANNEL TYPE D SUBUNIT ALPHA-1"/>
    <property type="match status" value="1"/>
</dbReference>
<evidence type="ECO:0000256" key="8">
    <source>
        <dbReference type="ARBA" id="ARBA00022989"/>
    </source>
</evidence>
<dbReference type="GO" id="GO:0098703">
    <property type="term" value="P:calcium ion import across plasma membrane"/>
    <property type="evidence" value="ECO:0007669"/>
    <property type="project" value="TreeGrafter"/>
</dbReference>
<keyword evidence="8" id="KW-1133">Transmembrane helix</keyword>
<evidence type="ECO:0000256" key="10">
    <source>
        <dbReference type="ARBA" id="ARBA00023136"/>
    </source>
</evidence>
<dbReference type="FunFam" id="1.10.287.70:FF:000007">
    <property type="entry name" value="Voltage-dependent L-type calcium channel subunit alpha"/>
    <property type="match status" value="1"/>
</dbReference>
<proteinExistence type="predicted"/>
<accession>A0A183MDM9</accession>
<keyword evidence="14" id="KW-1185">Reference proteome</keyword>
<keyword evidence="11" id="KW-0407">Ion channel</keyword>
<keyword evidence="10" id="KW-0472">Membrane</keyword>
<reference evidence="13 14" key="1">
    <citation type="submission" date="2018-11" db="EMBL/GenBank/DDBJ databases">
        <authorList>
            <consortium name="Pathogen Informatics"/>
        </authorList>
    </citation>
    <scope>NUCLEOTIDE SEQUENCE [LARGE SCALE GENOMIC DNA]</scope>
    <source>
        <strain evidence="13 14">Zambia</strain>
    </source>
</reference>
<evidence type="ECO:0000313" key="13">
    <source>
        <dbReference type="EMBL" id="VDP10792.1"/>
    </source>
</evidence>
<keyword evidence="6" id="KW-0106">Calcium</keyword>
<dbReference type="AlphaFoldDB" id="A0A183MDM9"/>
<dbReference type="InterPro" id="IPR005821">
    <property type="entry name" value="Ion_trans_dom"/>
</dbReference>
<sequence>MRIFVQQILVAEMMPNPRPCTFETSSMGFKCSELGPDYFCADMYGKEGERYTGPEGGIVSFDNFLYSMLTVFVCITMEGWTSTGYYVSDAIGSWWPWIYFVTLILLGSFFVMNLVLGVLSGYVIIMIKFISITTTKLFSNNYILISERAFVGIIVISIVEIISQSKLDHHGKPGSSGRPFRPIVGLLSSAHPRSLLVRLELRTYQSSIEFIVYIN</sequence>
<keyword evidence="5" id="KW-0812">Transmembrane</keyword>
<dbReference type="GO" id="GO:0008331">
    <property type="term" value="F:high voltage-gated calcium channel activity"/>
    <property type="evidence" value="ECO:0007669"/>
    <property type="project" value="TreeGrafter"/>
</dbReference>
<dbReference type="Pfam" id="PF00520">
    <property type="entry name" value="Ion_trans"/>
    <property type="match status" value="1"/>
</dbReference>
<evidence type="ECO:0000256" key="9">
    <source>
        <dbReference type="ARBA" id="ARBA00023065"/>
    </source>
</evidence>
<keyword evidence="9" id="KW-0406">Ion transport</keyword>
<gene>
    <name evidence="13" type="ORF">SMRZ_LOCUS14154</name>
</gene>
<evidence type="ECO:0000259" key="12">
    <source>
        <dbReference type="Pfam" id="PF00520"/>
    </source>
</evidence>
<dbReference type="STRING" id="48269.A0A183MDM9"/>